<dbReference type="Pfam" id="PF08659">
    <property type="entry name" value="KR"/>
    <property type="match status" value="2"/>
</dbReference>
<dbReference type="InterPro" id="IPR020806">
    <property type="entry name" value="PKS_PP-bd"/>
</dbReference>
<dbReference type="SMART" id="SM00823">
    <property type="entry name" value="PKS_PP"/>
    <property type="match status" value="2"/>
</dbReference>
<dbReference type="Pfam" id="PF00550">
    <property type="entry name" value="PP-binding"/>
    <property type="match status" value="2"/>
</dbReference>
<dbReference type="SUPFAM" id="SSF55048">
    <property type="entry name" value="Probable ACP-binding domain of malonyl-CoA ACP transacylase"/>
    <property type="match status" value="2"/>
</dbReference>
<dbReference type="InterPro" id="IPR009081">
    <property type="entry name" value="PP-bd_ACP"/>
</dbReference>
<dbReference type="InterPro" id="IPR020807">
    <property type="entry name" value="PKS_DH"/>
</dbReference>
<evidence type="ECO:0000259" key="12">
    <source>
        <dbReference type="PROSITE" id="PS52004"/>
    </source>
</evidence>
<evidence type="ECO:0000256" key="6">
    <source>
        <dbReference type="ARBA" id="ARBA00023194"/>
    </source>
</evidence>
<dbReference type="InterPro" id="IPR050091">
    <property type="entry name" value="PKS_NRPS_Biosynth_Enz"/>
</dbReference>
<dbReference type="Gene3D" id="3.10.129.110">
    <property type="entry name" value="Polyketide synthase dehydratase"/>
    <property type="match status" value="2"/>
</dbReference>
<feature type="region of interest" description="C-terminal hotdog fold" evidence="9">
    <location>
        <begin position="1060"/>
        <end position="1196"/>
    </location>
</feature>
<comment type="pathway">
    <text evidence="2">Antibiotic biosynthesis.</text>
</comment>
<dbReference type="InterPro" id="IPR042104">
    <property type="entry name" value="PKS_dehydratase_sf"/>
</dbReference>
<accession>A0ABP9IU03</accession>
<dbReference type="Gene3D" id="3.40.50.720">
    <property type="entry name" value="NAD(P)-binding Rossmann-like Domain"/>
    <property type="match status" value="2"/>
</dbReference>
<evidence type="ECO:0000256" key="2">
    <source>
        <dbReference type="ARBA" id="ARBA00004792"/>
    </source>
</evidence>
<protein>
    <submittedName>
        <fullName evidence="14">Type I polyketide synthase</fullName>
    </submittedName>
</protein>
<evidence type="ECO:0000259" key="13">
    <source>
        <dbReference type="PROSITE" id="PS52019"/>
    </source>
</evidence>
<organism evidence="14 15">
    <name type="scientific">Streptomyces hyderabadensis</name>
    <dbReference type="NCBI Taxonomy" id="598549"/>
    <lineage>
        <taxon>Bacteria</taxon>
        <taxon>Bacillati</taxon>
        <taxon>Actinomycetota</taxon>
        <taxon>Actinomycetes</taxon>
        <taxon>Kitasatosporales</taxon>
        <taxon>Streptomycetaceae</taxon>
        <taxon>Streptomyces</taxon>
    </lineage>
</organism>
<name>A0ABP9IU03_9ACTN</name>
<feature type="region of interest" description="Disordered" evidence="10">
    <location>
        <begin position="1354"/>
        <end position="1373"/>
    </location>
</feature>
<dbReference type="EMBL" id="BAABIV010000033">
    <property type="protein sequence ID" value="GAA5009956.1"/>
    <property type="molecule type" value="Genomic_DNA"/>
</dbReference>
<dbReference type="InterPro" id="IPR014030">
    <property type="entry name" value="Ketoacyl_synth_N"/>
</dbReference>
<dbReference type="InterPro" id="IPR049900">
    <property type="entry name" value="PKS_mFAS_DH"/>
</dbReference>
<feature type="domain" description="Ketosynthase family 3 (KS3)" evidence="12">
    <location>
        <begin position="33"/>
        <end position="459"/>
    </location>
</feature>
<dbReference type="SMART" id="SM00826">
    <property type="entry name" value="PKS_DH"/>
    <property type="match status" value="2"/>
</dbReference>
<evidence type="ECO:0000256" key="7">
    <source>
        <dbReference type="ARBA" id="ARBA00023268"/>
    </source>
</evidence>
<dbReference type="SMART" id="SM00822">
    <property type="entry name" value="PKS_KR"/>
    <property type="match status" value="2"/>
</dbReference>
<feature type="region of interest" description="C-terminal hotdog fold" evidence="9">
    <location>
        <begin position="2758"/>
        <end position="2893"/>
    </location>
</feature>
<dbReference type="Pfam" id="PF08990">
    <property type="entry name" value="Docking"/>
    <property type="match status" value="1"/>
</dbReference>
<dbReference type="PROSITE" id="PS52004">
    <property type="entry name" value="KS3_2"/>
    <property type="match status" value="2"/>
</dbReference>
<dbReference type="Pfam" id="PF02801">
    <property type="entry name" value="Ketoacyl-synt_C"/>
    <property type="match status" value="2"/>
</dbReference>
<feature type="region of interest" description="Disordered" evidence="10">
    <location>
        <begin position="2167"/>
        <end position="2194"/>
    </location>
</feature>
<feature type="domain" description="Ketosynthase family 3 (KS3)" evidence="12">
    <location>
        <begin position="1747"/>
        <end position="2159"/>
    </location>
</feature>
<dbReference type="CDD" id="cd00833">
    <property type="entry name" value="PKS"/>
    <property type="match status" value="2"/>
</dbReference>
<dbReference type="InterPro" id="IPR016035">
    <property type="entry name" value="Acyl_Trfase/lysoPLipase"/>
</dbReference>
<dbReference type="InterPro" id="IPR013968">
    <property type="entry name" value="PKS_KR"/>
</dbReference>
<feature type="domain" description="Carrier" evidence="11">
    <location>
        <begin position="1655"/>
        <end position="1730"/>
    </location>
</feature>
<dbReference type="SUPFAM" id="SSF47336">
    <property type="entry name" value="ACP-like"/>
    <property type="match status" value="2"/>
</dbReference>
<dbReference type="SMART" id="SM00827">
    <property type="entry name" value="PKS_AT"/>
    <property type="match status" value="2"/>
</dbReference>
<gene>
    <name evidence="14" type="ORF">GCM10023257_66080</name>
</gene>
<dbReference type="InterPro" id="IPR020841">
    <property type="entry name" value="PKS_Beta-ketoAc_synthase_dom"/>
</dbReference>
<dbReference type="PROSITE" id="PS00606">
    <property type="entry name" value="KS3_1"/>
    <property type="match status" value="2"/>
</dbReference>
<dbReference type="Pfam" id="PF21089">
    <property type="entry name" value="PKS_DH_N"/>
    <property type="match status" value="2"/>
</dbReference>
<keyword evidence="3" id="KW-0596">Phosphopantetheine</keyword>
<feature type="active site" description="Proton acceptor; for dehydratase activity" evidence="9">
    <location>
        <position position="957"/>
    </location>
</feature>
<dbReference type="InterPro" id="IPR057326">
    <property type="entry name" value="KR_dom"/>
</dbReference>
<dbReference type="InterPro" id="IPR001227">
    <property type="entry name" value="Ac_transferase_dom_sf"/>
</dbReference>
<keyword evidence="15" id="KW-1185">Reference proteome</keyword>
<evidence type="ECO:0000256" key="5">
    <source>
        <dbReference type="ARBA" id="ARBA00022679"/>
    </source>
</evidence>
<evidence type="ECO:0000256" key="4">
    <source>
        <dbReference type="ARBA" id="ARBA00022553"/>
    </source>
</evidence>
<evidence type="ECO:0000256" key="1">
    <source>
        <dbReference type="ARBA" id="ARBA00001957"/>
    </source>
</evidence>
<dbReference type="RefSeq" id="WP_345606450.1">
    <property type="nucleotide sequence ID" value="NZ_BAABIV010000033.1"/>
</dbReference>
<evidence type="ECO:0000313" key="15">
    <source>
        <dbReference type="Proteomes" id="UP001500610"/>
    </source>
</evidence>
<sequence>MADDAKILDYLKRVTADLQETRLRLRQVTEQAAEPIAVVGMGCRFPGGVTSPEELWRMVADGRDAMRPFPTDRGWDVEGLYDPDPDRPGTSYVREGGFLDSVAEFDAGFFEMSPREAVATDPQQRLLLEVAWETLERAGLDPRTLRGAPVGVFAGSGIRDYGDHLATLPEDTGAHIATAQAASVISGRISYTLGLEGPAVTVDTACSSSLVSLHLAVQALRQGDCTLALAGGVMVMSSPEPFVAFSRQRGLAADGRCKAYADGADGTGWAEGVGMLLLERLSDARRNGHQVLAVVKGSAVNQDGASNGLTAPSGPAQQRVIRQALANAGIPADGVDAVEGHGTGTTLGDPIEAQALLATYGQERPADRPLWLGSLKSNIGHAQAAAGVGGVIKMVMALRNAVLPPTLHVDRPSRHVDWDSGDVRLLTETVRWPEAGRPRRAAVSAFGLSGTNAHVILEQAPEPEPEPERTAPAPAVLPFVFTGRTRQAALDQAARLAGHLADGGLVGREPADVAHALVTTRTAFPHRTVLIGEGTLPEGADDPAFHAVNGTAAPKRRTVFVFPGQGSQWTGMAVELRDTSPVFARRLDECAEALSAFVEWDLAAVLRGDPGAPSLEDVDVVQPALWAVMVSLAELWRSFGVEPSAVVGHSQGEIAAACVAGGLSLRDGARVVALRSRLIRRNLAGKGGMMSVALSGDEADALLGERPGGLQLAAVNGPRSVVVCGPGPELDELGERLAARDVRFRRIPVDYASHSVFVEEIEEQLLADLAEVRPRESTVPFYSTVTGTLLDTRELDAGYWYRNLRRTVRFEETARLLLAEGLDLFVEASPHPGLLVGLDDIIGPDGSAGTVGTLRRDDGGARRLATSLAEAWVLGAPVRWQEWFAGFPARPVDLPTYPFQRERHWLTAGTGVADVAAAGLEPTAHALLGAAVTIAGTGGLVLTGRLSPAVQPWLADHALGGTVLLPGTAFVELAVRAGDQVGCPVLDELTLHTPLALPPRGEVQVQVMVGDPDGSGARPVRIHARDTSADEEWTLHAEGLLTAARSGPPEGLGAWPPPEATELDVTGAYPDGADAVVHYGPAYRGLRAAWRHGDEVFAEVALPDGVDAAGFGIHPALLDAATHALFVAGDGEDDAPSMPFAWNGVQLHAAGPALLRVRLRRPADGTLELTAVDAADQPVLSVAAMVSRPVSAAAADAEVWRRSLFRVEWTAVPAAEPAPLTFWDGRTEVPADGDTVVLRPHTAEEDTPARARALPARALAAVQAWLADPRRSGSRLSVLTGGAFAVADGEHADPAAAALWGLVRAAEAENPGRFTLLDTDTDDETALSAALATAEPELALRDGTLLVPRLTRVPADPGPNPATDGHGTEIAPGDGTVLVTGGTGGLGARVARRLAERHGVRRLLLVSRSGPDAPGAEALRAELAALGAEADIAACDVADREALAALLAAVPADHPLTAVVHAAGTADNGLVQDLTAERLATVLATKADGAWHLHELTRDLDLAAFVMFSSAAGMVLAAGQGAYACANVFVDGLAHLRRSQGLPATTLAFGLWETETGLSRWLGAADLHRMRRQGLPPLPEQDGLDLFSAALGRSEPLLVPLRVDLRALRERSGEVPALLRGLAPRTRGRRTAEAGSGTRALGDRLAALPKVERERLLTELVLTHAATVLGQSSADPVEADRPFRELGFDSLMGVEFRNRLKEATGIPLPATLVFDHPTARAIVRHVAGLLGDTRPETAVVARDRAADEPIAVIGMACRYPGGIRSPEDLWQVVAEGRETLAGFPTDRGWDLEGLYDPEPGRPGTVYTRAGGFLYDAGEFDPAFFGIAPKEAAGMDPQQRLLLETAWETLERAGIDPHTLRGSDTGVFTGMSFHDYPANNSTGAIASGRVSYTLGLEGPAMTIETACSSSLVALHTAAQSLRSGDCGLALAGGVAVMATPGMYLYFGDQRGLSPDGRCRSFSADADGTGFAEGVGLLLLERLSDARRNGHRVLAVVRGSAVNQDGASNGLTAPNGPSQERVIRQALAAAGLTPDDVDAVEAHGTGTTLGDPIEAQALIATYGRHRPPERPLWLGSVKSNIGHAQAASGASGVMKMVMALRHGVLPRTLHAEEPTPNVDWSAGGVRLLTEEREWSGEGRPRRAAVSSFGLSGTNAHVILEEAPADLLPVPPAAGTSADGADHRLPTVPVTVSGRSPKALKAQASRLAERLADGSAPRPLDVAHSLATTRAALDYRAAFTAADTDGLLAGLRAIADGSTPPVRARTGGRTAFLFTGQGAQRPGMGRELHAAFPVFAAAFDEVTAAFDGLLDRPLREVVWGEDPEPLRQTAYAQAALFAFEVSLYRLWQSWGVVPDYLLGHSIGEVAAAHVAGVWSLPDAVRLVAARGRLMQDLPEGGAMIAIEAAEDEVLPLLDDRVGIAAVNGARSVVVSGDAEAAERVAAAFADRRTSRLRVSHAFHSALMEPMLAAFRAEIADLTYHEPAIPVVSDVTGRLATELDTPDYWVSQVRRPVRFADGLARLAEAGVVRCLEIGPDGVLTGLAGQEYDDPDATLVASLRKDRPEAGHVLGALAGLHAAGAEPDWSAFYAGTGAQRVDLPTYAFQRERFWLTEQEPADTAALGLAPAEHPLLGAELPLAHDDRLVLTGRIAPGTHPWLGDHVVLGTVLLPGTAFVELVLHAAGRTDCTRIEELTLSAPLVFTGSTQVQLQVVVAGPDGTGRRGVSVHSRTGETQPWTTHAEGVLATGRDRPAPEAAAWPPPGATPVALDGFYRELAAAGLDYGPAFQGLEAAWRSGDTLYAEVALPAGTPAAGYHLHPALLDAALHTVVLTGAAGDRAALPFAWSDVALHATEASRIRVRVEPLGPDAAALHLFDGTGQPVATVGSLVSREVAADALAAARTPHDGLFRLDWAPVAADGDPVRHGDWEDLGDGPAPDVVVVRHRPDDDPAAAVHRMLATLQEFLGDGRFAASRLLVLTTGAVGLPGEDVTDLSGAAVWGLVRSAQTENPDRVVVADTDGTLPAETLVSCGEPQLLVRAGAVQAARLAPLPAETDGARPASEFGGTGTVLVTGATGALGRLVARHLVARHGVRHLLLVSRSGPAAPGAAELLAELRRLGADATLTACDVADRDDLARLLDGVDLTGVVHAAGVLDDGLTGSLTPERVDRVLAPKALAARNLHELTRDRDLTAFVLFSAAAGVLGNPGQGNYAAANAYLDALAVRRRAAGLPAQSLAWGMWTEADGMAGRLAQADLHRLRRFGILGMTADEGLELFDRACAASAATLVPIRLDVRALAGQEVPELFRGLVRTRPPRAADDDGQAAGELRRQLAGLSAPDRDSLLLQLVLGQTAAVLGHGSAAGIEADRAFKDLGFDSLSAVEFRNRLGTLTGLRLPATLVFDHPNARALVSLLAGELAPEGPDGPDGPGGASGADTSDEGRIRGLLRDIPIASLRAAGLLDALLELTGAAPRTPASDEEPVERSIDELDADALISLALDGSGRTDEETLEG</sequence>
<dbReference type="SMART" id="SM00825">
    <property type="entry name" value="PKS_KS"/>
    <property type="match status" value="2"/>
</dbReference>
<dbReference type="InterPro" id="IPR049551">
    <property type="entry name" value="PKS_DH_C"/>
</dbReference>
<evidence type="ECO:0000256" key="9">
    <source>
        <dbReference type="PROSITE-ProRule" id="PRU01363"/>
    </source>
</evidence>
<dbReference type="SUPFAM" id="SSF53901">
    <property type="entry name" value="Thiolase-like"/>
    <property type="match status" value="2"/>
</dbReference>
<dbReference type="PANTHER" id="PTHR43775">
    <property type="entry name" value="FATTY ACID SYNTHASE"/>
    <property type="match status" value="1"/>
</dbReference>
<dbReference type="SUPFAM" id="SSF51735">
    <property type="entry name" value="NAD(P)-binding Rossmann-fold domains"/>
    <property type="match status" value="4"/>
</dbReference>
<feature type="domain" description="PKS/mFAS DH" evidence="13">
    <location>
        <begin position="2624"/>
        <end position="2893"/>
    </location>
</feature>
<feature type="active site" description="Proton donor; for dehydratase activity" evidence="9">
    <location>
        <position position="1119"/>
    </location>
</feature>
<comment type="cofactor">
    <cofactor evidence="1">
        <name>pantetheine 4'-phosphate</name>
        <dbReference type="ChEBI" id="CHEBI:47942"/>
    </cofactor>
</comment>
<dbReference type="InterPro" id="IPR036736">
    <property type="entry name" value="ACP-like_sf"/>
</dbReference>
<evidence type="ECO:0000256" key="10">
    <source>
        <dbReference type="SAM" id="MobiDB-lite"/>
    </source>
</evidence>
<keyword evidence="5" id="KW-0808">Transferase</keyword>
<dbReference type="InterPro" id="IPR015083">
    <property type="entry name" value="NorB/c/GfsB-D-like_docking"/>
</dbReference>
<feature type="active site" description="Proton acceptor; for dehydratase activity" evidence="9">
    <location>
        <position position="2656"/>
    </location>
</feature>
<dbReference type="InterPro" id="IPR036291">
    <property type="entry name" value="NAD(P)-bd_dom_sf"/>
</dbReference>
<dbReference type="Gene3D" id="3.30.70.3290">
    <property type="match status" value="2"/>
</dbReference>
<evidence type="ECO:0000256" key="3">
    <source>
        <dbReference type="ARBA" id="ARBA00022450"/>
    </source>
</evidence>
<dbReference type="Gene3D" id="1.10.1200.10">
    <property type="entry name" value="ACP-like"/>
    <property type="match status" value="2"/>
</dbReference>
<dbReference type="PANTHER" id="PTHR43775:SF51">
    <property type="entry name" value="INACTIVE PHENOLPHTHIOCEROL SYNTHESIS POLYKETIDE SYNTHASE TYPE I PKS1-RELATED"/>
    <property type="match status" value="1"/>
</dbReference>
<dbReference type="Pfam" id="PF00109">
    <property type="entry name" value="ketoacyl-synt"/>
    <property type="match status" value="2"/>
</dbReference>
<dbReference type="Pfam" id="PF16197">
    <property type="entry name" value="KAsynt_C_assoc"/>
    <property type="match status" value="2"/>
</dbReference>
<reference evidence="15" key="1">
    <citation type="journal article" date="2019" name="Int. J. Syst. Evol. Microbiol.">
        <title>The Global Catalogue of Microorganisms (GCM) 10K type strain sequencing project: providing services to taxonomists for standard genome sequencing and annotation.</title>
        <authorList>
            <consortium name="The Broad Institute Genomics Platform"/>
            <consortium name="The Broad Institute Genome Sequencing Center for Infectious Disease"/>
            <person name="Wu L."/>
            <person name="Ma J."/>
        </authorList>
    </citation>
    <scope>NUCLEOTIDE SEQUENCE [LARGE SCALE GENOMIC DNA]</scope>
    <source>
        <strain evidence="15">JCM 17657</strain>
    </source>
</reference>
<evidence type="ECO:0000313" key="14">
    <source>
        <dbReference type="EMBL" id="GAA5009956.1"/>
    </source>
</evidence>
<evidence type="ECO:0000256" key="8">
    <source>
        <dbReference type="ARBA" id="ARBA00023315"/>
    </source>
</evidence>
<dbReference type="InterPro" id="IPR014031">
    <property type="entry name" value="Ketoacyl_synth_C"/>
</dbReference>
<dbReference type="Gene3D" id="3.40.47.10">
    <property type="match status" value="2"/>
</dbReference>
<keyword evidence="4" id="KW-0597">Phosphoprotein</keyword>
<dbReference type="Pfam" id="PF00698">
    <property type="entry name" value="Acyl_transf_1"/>
    <property type="match status" value="2"/>
</dbReference>
<feature type="region of interest" description="N-terminal hotdog fold" evidence="9">
    <location>
        <begin position="925"/>
        <end position="1048"/>
    </location>
</feature>
<dbReference type="Proteomes" id="UP001500610">
    <property type="component" value="Unassembled WGS sequence"/>
</dbReference>
<dbReference type="Pfam" id="PF14765">
    <property type="entry name" value="PS-DH"/>
    <property type="match status" value="2"/>
</dbReference>
<dbReference type="InterPro" id="IPR016036">
    <property type="entry name" value="Malonyl_transacylase_ACP-bd"/>
</dbReference>
<dbReference type="InterPro" id="IPR014043">
    <property type="entry name" value="Acyl_transferase_dom"/>
</dbReference>
<dbReference type="InterPro" id="IPR032821">
    <property type="entry name" value="PKS_assoc"/>
</dbReference>
<dbReference type="InterPro" id="IPR016039">
    <property type="entry name" value="Thiolase-like"/>
</dbReference>
<keyword evidence="6" id="KW-0045">Antibiotic biosynthesis</keyword>
<feature type="region of interest" description="Disordered" evidence="10">
    <location>
        <begin position="3409"/>
        <end position="3432"/>
    </location>
</feature>
<feature type="active site" description="Proton donor; for dehydratase activity" evidence="9">
    <location>
        <position position="2817"/>
    </location>
</feature>
<dbReference type="InterPro" id="IPR049552">
    <property type="entry name" value="PKS_DH_N"/>
</dbReference>
<feature type="domain" description="PKS/mFAS DH" evidence="13">
    <location>
        <begin position="925"/>
        <end position="1196"/>
    </location>
</feature>
<dbReference type="SMART" id="SM01294">
    <property type="entry name" value="PKS_PP_betabranch"/>
    <property type="match status" value="2"/>
</dbReference>
<comment type="caution">
    <text evidence="14">The sequence shown here is derived from an EMBL/GenBank/DDBJ whole genome shotgun (WGS) entry which is preliminary data.</text>
</comment>
<dbReference type="Gene3D" id="3.40.366.10">
    <property type="entry name" value="Malonyl-Coenzyme A Acyl Carrier Protein, domain 2"/>
    <property type="match status" value="2"/>
</dbReference>
<dbReference type="CDD" id="cd08956">
    <property type="entry name" value="KR_3_FAS_SDR_x"/>
    <property type="match status" value="2"/>
</dbReference>
<keyword evidence="8" id="KW-0012">Acyltransferase</keyword>
<evidence type="ECO:0000259" key="11">
    <source>
        <dbReference type="PROSITE" id="PS50075"/>
    </source>
</evidence>
<keyword evidence="7" id="KW-0511">Multifunctional enzyme</keyword>
<dbReference type="PROSITE" id="PS50075">
    <property type="entry name" value="CARRIER"/>
    <property type="match status" value="2"/>
</dbReference>
<dbReference type="SUPFAM" id="SSF52151">
    <property type="entry name" value="FabD/lysophospholipase-like"/>
    <property type="match status" value="2"/>
</dbReference>
<dbReference type="PROSITE" id="PS52019">
    <property type="entry name" value="PKS_MFAS_DH"/>
    <property type="match status" value="2"/>
</dbReference>
<dbReference type="InterPro" id="IPR055123">
    <property type="entry name" value="SpnB-like_Rossmann"/>
</dbReference>
<feature type="domain" description="Carrier" evidence="11">
    <location>
        <begin position="3335"/>
        <end position="3410"/>
    </location>
</feature>
<feature type="region of interest" description="N-terminal hotdog fold" evidence="9">
    <location>
        <begin position="2624"/>
        <end position="2746"/>
    </location>
</feature>
<proteinExistence type="predicted"/>
<dbReference type="InterPro" id="IPR018201">
    <property type="entry name" value="Ketoacyl_synth_AS"/>
</dbReference>
<dbReference type="Pfam" id="PF22953">
    <property type="entry name" value="SpnB_Rossmann"/>
    <property type="match status" value="2"/>
</dbReference>